<feature type="domain" description="Glycoside hydrolase 35 catalytic" evidence="5">
    <location>
        <begin position="77"/>
        <end position="147"/>
    </location>
</feature>
<reference evidence="6" key="1">
    <citation type="journal article" date="2023" name="G3 (Bethesda)">
        <title>Whole genome assembly and annotation of the endangered Caribbean coral Acropora cervicornis.</title>
        <authorList>
            <person name="Selwyn J.D."/>
            <person name="Vollmer S.V."/>
        </authorList>
    </citation>
    <scope>NUCLEOTIDE SEQUENCE</scope>
    <source>
        <strain evidence="6">K2</strain>
    </source>
</reference>
<dbReference type="InterPro" id="IPR017853">
    <property type="entry name" value="GH"/>
</dbReference>
<protein>
    <submittedName>
        <fullName evidence="6">Beta-galactosidase-1-like protein 3</fullName>
    </submittedName>
</protein>
<dbReference type="AlphaFoldDB" id="A0AAD9VH51"/>
<dbReference type="EMBL" id="JARQWQ010000002">
    <property type="protein sequence ID" value="KAK2573722.1"/>
    <property type="molecule type" value="Genomic_DNA"/>
</dbReference>
<evidence type="ECO:0000256" key="4">
    <source>
        <dbReference type="SAM" id="Phobius"/>
    </source>
</evidence>
<evidence type="ECO:0000313" key="6">
    <source>
        <dbReference type="EMBL" id="KAK2573722.1"/>
    </source>
</evidence>
<dbReference type="Gene3D" id="3.20.20.80">
    <property type="entry name" value="Glycosidases"/>
    <property type="match status" value="1"/>
</dbReference>
<dbReference type="PROSITE" id="PS01182">
    <property type="entry name" value="GLYCOSYL_HYDROL_F35"/>
    <property type="match status" value="1"/>
</dbReference>
<proteinExistence type="inferred from homology"/>
<dbReference type="GO" id="GO:0004553">
    <property type="term" value="F:hydrolase activity, hydrolyzing O-glycosyl compounds"/>
    <property type="evidence" value="ECO:0007669"/>
    <property type="project" value="InterPro"/>
</dbReference>
<comment type="caution">
    <text evidence="6">The sequence shown here is derived from an EMBL/GenBank/DDBJ whole genome shotgun (WGS) entry which is preliminary data.</text>
</comment>
<dbReference type="InterPro" id="IPR001944">
    <property type="entry name" value="Glycoside_Hdrlase_35"/>
</dbReference>
<comment type="similarity">
    <text evidence="1">Belongs to the glycosyl hydrolase 35 family.</text>
</comment>
<evidence type="ECO:0000256" key="2">
    <source>
        <dbReference type="ARBA" id="ARBA00022801"/>
    </source>
</evidence>
<keyword evidence="3" id="KW-0326">Glycosidase</keyword>
<keyword evidence="2" id="KW-0378">Hydrolase</keyword>
<dbReference type="GO" id="GO:0005975">
    <property type="term" value="P:carbohydrate metabolic process"/>
    <property type="evidence" value="ECO:0007669"/>
    <property type="project" value="InterPro"/>
</dbReference>
<evidence type="ECO:0000256" key="1">
    <source>
        <dbReference type="ARBA" id="ARBA00009809"/>
    </source>
</evidence>
<keyword evidence="4" id="KW-1133">Transmembrane helix</keyword>
<name>A0AAD9VH51_ACRCE</name>
<sequence length="213" mass="24578">MAQTIFLRMPISKSNLLLLTIAIISLMSYLLLRRSKSRTDDILVTWPSLKMNKSDFILNGKPLRILSGAIHYFRFYRGGPIIAFQIENEYGSFYTDDVKYMGHLKSLMITGGIKELLFTSDNHIGLRKDFLALPDVFLTVNFGNNAQERLHLIREIQINLHWWQNSGMVGLITGVRNIMCETRKLWQISLSKYWILELHSTSICFMGEQTLAS</sequence>
<keyword evidence="4" id="KW-0812">Transmembrane</keyword>
<dbReference type="Pfam" id="PF01301">
    <property type="entry name" value="Glyco_hydro_35"/>
    <property type="match status" value="1"/>
</dbReference>
<keyword evidence="7" id="KW-1185">Reference proteome</keyword>
<dbReference type="Proteomes" id="UP001249851">
    <property type="component" value="Unassembled WGS sequence"/>
</dbReference>
<accession>A0AAD9VH51</accession>
<evidence type="ECO:0000256" key="3">
    <source>
        <dbReference type="ARBA" id="ARBA00023295"/>
    </source>
</evidence>
<keyword evidence="4" id="KW-0472">Membrane</keyword>
<dbReference type="InterPro" id="IPR031330">
    <property type="entry name" value="Gly_Hdrlase_35_cat"/>
</dbReference>
<gene>
    <name evidence="6" type="ORF">P5673_001410</name>
</gene>
<dbReference type="SUPFAM" id="SSF51445">
    <property type="entry name" value="(Trans)glycosidases"/>
    <property type="match status" value="1"/>
</dbReference>
<evidence type="ECO:0000313" key="7">
    <source>
        <dbReference type="Proteomes" id="UP001249851"/>
    </source>
</evidence>
<dbReference type="InterPro" id="IPR019801">
    <property type="entry name" value="Glyco_hydro_35_CS"/>
</dbReference>
<reference evidence="6" key="2">
    <citation type="journal article" date="2023" name="Science">
        <title>Genomic signatures of disease resistance in endangered staghorn corals.</title>
        <authorList>
            <person name="Vollmer S.V."/>
            <person name="Selwyn J.D."/>
            <person name="Despard B.A."/>
            <person name="Roesel C.L."/>
        </authorList>
    </citation>
    <scope>NUCLEOTIDE SEQUENCE</scope>
    <source>
        <strain evidence="6">K2</strain>
    </source>
</reference>
<organism evidence="6 7">
    <name type="scientific">Acropora cervicornis</name>
    <name type="common">Staghorn coral</name>
    <dbReference type="NCBI Taxonomy" id="6130"/>
    <lineage>
        <taxon>Eukaryota</taxon>
        <taxon>Metazoa</taxon>
        <taxon>Cnidaria</taxon>
        <taxon>Anthozoa</taxon>
        <taxon>Hexacorallia</taxon>
        <taxon>Scleractinia</taxon>
        <taxon>Astrocoeniina</taxon>
        <taxon>Acroporidae</taxon>
        <taxon>Acropora</taxon>
    </lineage>
</organism>
<dbReference type="PANTHER" id="PTHR23421">
    <property type="entry name" value="BETA-GALACTOSIDASE RELATED"/>
    <property type="match status" value="1"/>
</dbReference>
<feature type="transmembrane region" description="Helical" evidence="4">
    <location>
        <begin position="16"/>
        <end position="32"/>
    </location>
</feature>
<evidence type="ECO:0000259" key="5">
    <source>
        <dbReference type="Pfam" id="PF01301"/>
    </source>
</evidence>